<gene>
    <name evidence="4" type="ORF">RJ639_043785</name>
</gene>
<comment type="caution">
    <text evidence="3">Lacks conserved residue(s) required for the propagation of feature annotation.</text>
</comment>
<dbReference type="InterPro" id="IPR005202">
    <property type="entry name" value="TF_GRAS"/>
</dbReference>
<sequence>MEYQELHYDIEPKNYIDELLECSLESTFSFVIDHPISPNTNQEETPIDVDIERLLQLETELMEFDFINPDATMNTEMSQEIHEDVEEFSPEEGSSPVKEIQDELMEDSSLADLLLTAAEAVESENWSLASTVVTRLHNLLHDHVNGDKPFNRLALFFTQGLHCKTSSSAPDFVQDSANKHSDNTMSAFQMLQELSPYIKFAHFTANQAILEATQHDEEVHIIDFDIMEGIQWPPLMVDLAARKNASLRITAIVCDERSSGVIGQTGRRLEEFADSIDLPFVFDQMEMVKEDDFERIAVGPTLIANCMIHLLHMPHKGSSQVKTFLNGISKLRPKILVLVEEELFNFSKMASMSFVDFFCEALHHYTALSESLMSGFCGGYKLALRIIEKEFLGKRILDSVRQFPCGGKERNMWRDGYPTLKGFRPIPVSSYSISQAKFLVSLFSGGYWVQHEHCRLALCWKSRPLTSASIWVPTPRKTASGSTSL</sequence>
<reference evidence="4" key="1">
    <citation type="submission" date="2022-12" db="EMBL/GenBank/DDBJ databases">
        <title>Draft genome assemblies for two species of Escallonia (Escalloniales).</title>
        <authorList>
            <person name="Chanderbali A."/>
            <person name="Dervinis C."/>
            <person name="Anghel I."/>
            <person name="Soltis D."/>
            <person name="Soltis P."/>
            <person name="Zapata F."/>
        </authorList>
    </citation>
    <scope>NUCLEOTIDE SEQUENCE</scope>
    <source>
        <strain evidence="4">UCBG64.0493</strain>
        <tissue evidence="4">Leaf</tissue>
    </source>
</reference>
<protein>
    <recommendedName>
        <fullName evidence="6">Nodulation signaling pathway 2-like protein</fullName>
    </recommendedName>
</protein>
<dbReference type="Proteomes" id="UP001188597">
    <property type="component" value="Unassembled WGS sequence"/>
</dbReference>
<dbReference type="Pfam" id="PF03514">
    <property type="entry name" value="GRAS"/>
    <property type="match status" value="1"/>
</dbReference>
<comment type="caution">
    <text evidence="4">The sequence shown here is derived from an EMBL/GenBank/DDBJ whole genome shotgun (WGS) entry which is preliminary data.</text>
</comment>
<evidence type="ECO:0000256" key="3">
    <source>
        <dbReference type="PROSITE-ProRule" id="PRU01191"/>
    </source>
</evidence>
<evidence type="ECO:0008006" key="6">
    <source>
        <dbReference type="Google" id="ProtNLM"/>
    </source>
</evidence>
<organism evidence="4 5">
    <name type="scientific">Escallonia herrerae</name>
    <dbReference type="NCBI Taxonomy" id="1293975"/>
    <lineage>
        <taxon>Eukaryota</taxon>
        <taxon>Viridiplantae</taxon>
        <taxon>Streptophyta</taxon>
        <taxon>Embryophyta</taxon>
        <taxon>Tracheophyta</taxon>
        <taxon>Spermatophyta</taxon>
        <taxon>Magnoliopsida</taxon>
        <taxon>eudicotyledons</taxon>
        <taxon>Gunneridae</taxon>
        <taxon>Pentapetalae</taxon>
        <taxon>asterids</taxon>
        <taxon>campanulids</taxon>
        <taxon>Escalloniales</taxon>
        <taxon>Escalloniaceae</taxon>
        <taxon>Escallonia</taxon>
    </lineage>
</organism>
<feature type="short sequence motif" description="VHIID" evidence="3">
    <location>
        <begin position="219"/>
        <end position="223"/>
    </location>
</feature>
<evidence type="ECO:0000256" key="2">
    <source>
        <dbReference type="ARBA" id="ARBA00023163"/>
    </source>
</evidence>
<feature type="region of interest" description="SAW" evidence="3">
    <location>
        <begin position="401"/>
        <end position="472"/>
    </location>
</feature>
<keyword evidence="2" id="KW-0804">Transcription</keyword>
<dbReference type="EMBL" id="JAVXUP010000652">
    <property type="protein sequence ID" value="KAK3023501.1"/>
    <property type="molecule type" value="Genomic_DNA"/>
</dbReference>
<evidence type="ECO:0000256" key="1">
    <source>
        <dbReference type="ARBA" id="ARBA00023015"/>
    </source>
</evidence>
<name>A0AA88W9H8_9ASTE</name>
<keyword evidence="5" id="KW-1185">Reference proteome</keyword>
<proteinExistence type="inferred from homology"/>
<dbReference type="PANTHER" id="PTHR31636">
    <property type="entry name" value="OSJNBA0084A10.13 PROTEIN-RELATED"/>
    <property type="match status" value="1"/>
</dbReference>
<evidence type="ECO:0000313" key="5">
    <source>
        <dbReference type="Proteomes" id="UP001188597"/>
    </source>
</evidence>
<evidence type="ECO:0000313" key="4">
    <source>
        <dbReference type="EMBL" id="KAK3023501.1"/>
    </source>
</evidence>
<dbReference type="AlphaFoldDB" id="A0AA88W9H8"/>
<keyword evidence="1" id="KW-0805">Transcription regulation</keyword>
<comment type="similarity">
    <text evidence="3">Belongs to the GRAS family.</text>
</comment>
<accession>A0AA88W9H8</accession>
<dbReference type="PROSITE" id="PS50985">
    <property type="entry name" value="GRAS"/>
    <property type="match status" value="1"/>
</dbReference>